<feature type="compositionally biased region" description="Pro residues" evidence="1">
    <location>
        <begin position="97"/>
        <end position="108"/>
    </location>
</feature>
<dbReference type="RefSeq" id="WP_369156926.1">
    <property type="nucleotide sequence ID" value="NZ_CP163429.1"/>
</dbReference>
<feature type="region of interest" description="Disordered" evidence="1">
    <location>
        <begin position="77"/>
        <end position="111"/>
    </location>
</feature>
<feature type="transmembrane region" description="Helical" evidence="2">
    <location>
        <begin position="57"/>
        <end position="76"/>
    </location>
</feature>
<gene>
    <name evidence="3" type="ORF">AB5J57_17595</name>
</gene>
<dbReference type="EMBL" id="CP163429">
    <property type="protein sequence ID" value="XDP95221.1"/>
    <property type="molecule type" value="Genomic_DNA"/>
</dbReference>
<evidence type="ECO:0000256" key="2">
    <source>
        <dbReference type="SAM" id="Phobius"/>
    </source>
</evidence>
<sequence length="244" mass="25983">MNHLEPVAEPDAEPADPAETERLREALAAAAHDVTPSRAPLAAVERRGRLLRRRRRTTVLGAGCAVLLAPLAFVTLHGPDDGDRVTRPAATVSASPRPSPSPSAPAPTPRIVAPDERVTAAPGFVLWLTEEGKHWTTPDMPEGQFRSVTDGNIETTEPGVSVQAEGTRDRMLLSGLYYGGEGTASYVEIATEDGPVRGKLLELPGRPGWGVWYAVVGTADWGTVTVRDTEGRVYASQPGMPGRP</sequence>
<protein>
    <submittedName>
        <fullName evidence="3">Uncharacterized protein</fullName>
    </submittedName>
</protein>
<keyword evidence="2" id="KW-0812">Transmembrane</keyword>
<accession>A0AB39LNW4</accession>
<feature type="compositionally biased region" description="Low complexity" evidence="1">
    <location>
        <begin position="87"/>
        <end position="96"/>
    </location>
</feature>
<reference evidence="3" key="1">
    <citation type="submission" date="2024-07" db="EMBL/GenBank/DDBJ databases">
        <authorList>
            <person name="Yu S.T."/>
        </authorList>
    </citation>
    <scope>NUCLEOTIDE SEQUENCE</scope>
    <source>
        <strain evidence="3">R02</strain>
    </source>
</reference>
<proteinExistence type="predicted"/>
<dbReference type="AlphaFoldDB" id="A0AB39LNW4"/>
<keyword evidence="2" id="KW-1133">Transmembrane helix</keyword>
<name>A0AB39LNW4_9ACTN</name>
<organism evidence="3">
    <name type="scientific">Streptomyces sp. R02</name>
    <dbReference type="NCBI Taxonomy" id="3238623"/>
    <lineage>
        <taxon>Bacteria</taxon>
        <taxon>Bacillati</taxon>
        <taxon>Actinomycetota</taxon>
        <taxon>Actinomycetes</taxon>
        <taxon>Kitasatosporales</taxon>
        <taxon>Streptomycetaceae</taxon>
        <taxon>Streptomyces</taxon>
    </lineage>
</organism>
<evidence type="ECO:0000256" key="1">
    <source>
        <dbReference type="SAM" id="MobiDB-lite"/>
    </source>
</evidence>
<keyword evidence="2" id="KW-0472">Membrane</keyword>
<evidence type="ECO:0000313" key="3">
    <source>
        <dbReference type="EMBL" id="XDP95221.1"/>
    </source>
</evidence>